<organism evidence="1">
    <name type="scientific">Siphoviridae sp. ctnmH5</name>
    <dbReference type="NCBI Taxonomy" id="2825665"/>
    <lineage>
        <taxon>Viruses</taxon>
        <taxon>Duplodnaviria</taxon>
        <taxon>Heunggongvirae</taxon>
        <taxon>Uroviricota</taxon>
        <taxon>Caudoviricetes</taxon>
    </lineage>
</organism>
<protein>
    <submittedName>
        <fullName evidence="1">Uncharacterized protein</fullName>
    </submittedName>
</protein>
<sequence length="90" mass="10020">MSNLSNVIESIGRDIGEIKGKQSSSLSIGQAYGLFPTYNNFFLQVMEQNKFAADPLVTKSQLPTSEIDALNQKVEELERTISEIKQAIQK</sequence>
<evidence type="ECO:0000313" key="1">
    <source>
        <dbReference type="EMBL" id="DAF86507.1"/>
    </source>
</evidence>
<reference evidence="1" key="1">
    <citation type="journal article" date="2021" name="Proc. Natl. Acad. Sci. U.S.A.">
        <title>A Catalog of Tens of Thousands of Viruses from Human Metagenomes Reveals Hidden Associations with Chronic Diseases.</title>
        <authorList>
            <person name="Tisza M.J."/>
            <person name="Buck C.B."/>
        </authorList>
    </citation>
    <scope>NUCLEOTIDE SEQUENCE</scope>
    <source>
        <strain evidence="1">CtnmH5</strain>
    </source>
</reference>
<proteinExistence type="predicted"/>
<dbReference type="EMBL" id="BK015946">
    <property type="protein sequence ID" value="DAF86507.1"/>
    <property type="molecule type" value="Genomic_DNA"/>
</dbReference>
<accession>A0A8S5TWD6</accession>
<name>A0A8S5TWD6_9CAUD</name>